<gene>
    <name evidence="1" type="ORF">GCM10025782_10200</name>
</gene>
<dbReference type="PANTHER" id="PTHR44656">
    <property type="entry name" value="DEHYDROGENASE/REDUCTASE SDR FAMILY MEMBER 12"/>
    <property type="match status" value="1"/>
</dbReference>
<protein>
    <recommendedName>
        <fullName evidence="3">Dehydrogenase</fullName>
    </recommendedName>
</protein>
<proteinExistence type="predicted"/>
<dbReference type="InterPro" id="IPR002347">
    <property type="entry name" value="SDR_fam"/>
</dbReference>
<organism evidence="1 2">
    <name type="scientific">Pedococcus ginsenosidimutans</name>
    <dbReference type="NCBI Taxonomy" id="490570"/>
    <lineage>
        <taxon>Bacteria</taxon>
        <taxon>Bacillati</taxon>
        <taxon>Actinomycetota</taxon>
        <taxon>Actinomycetes</taxon>
        <taxon>Micrococcales</taxon>
        <taxon>Intrasporangiaceae</taxon>
        <taxon>Pedococcus</taxon>
    </lineage>
</organism>
<dbReference type="InterPro" id="IPR036291">
    <property type="entry name" value="NAD(P)-bd_dom_sf"/>
</dbReference>
<dbReference type="PRINTS" id="PR00081">
    <property type="entry name" value="GDHRDH"/>
</dbReference>
<sequence length="315" mass="33701">MTGALDWAMDKSLVLGYTRLGPRIRRSWWPSDPRPGCLAGRHVLVTGASGGLGLATAAGLAPLGATVHLLGRSAERLDQAEQTLRAGMPSARVETVVCDVSDLDAVREFAASFTARVPQLHAVVHNAGVLPPERRTSAQGHELTLATHVLGPHLMTGLLADSLAGGRVVVVTSGGAYSQKLAVDDPEYLEGEYSGVTAYARTKRMQIVLAELWADHLRGRDVAVHSMHPGWADTPGVTDSLPGFATVMGPLLRSPAEGADTVAWLVATDDRLGTGGFWHDRRRRPTHYAPLGVETEAQRQQFWRFVVDATGESLG</sequence>
<dbReference type="Gene3D" id="3.40.50.720">
    <property type="entry name" value="NAD(P)-binding Rossmann-like Domain"/>
    <property type="match status" value="1"/>
</dbReference>
<evidence type="ECO:0008006" key="3">
    <source>
        <dbReference type="Google" id="ProtNLM"/>
    </source>
</evidence>
<evidence type="ECO:0000313" key="2">
    <source>
        <dbReference type="Proteomes" id="UP001500556"/>
    </source>
</evidence>
<evidence type="ECO:0000313" key="1">
    <source>
        <dbReference type="EMBL" id="GAA4715483.1"/>
    </source>
</evidence>
<dbReference type="PANTHER" id="PTHR44656:SF7">
    <property type="entry name" value="DEHYDROGENASE_REDUCTASE SDR FAMILY MEMBER 12"/>
    <property type="match status" value="1"/>
</dbReference>
<accession>A0ABP8XUF1</accession>
<comment type="caution">
    <text evidence="1">The sequence shown here is derived from an EMBL/GenBank/DDBJ whole genome shotgun (WGS) entry which is preliminary data.</text>
</comment>
<dbReference type="Pfam" id="PF00106">
    <property type="entry name" value="adh_short"/>
    <property type="match status" value="1"/>
</dbReference>
<dbReference type="EMBL" id="BAABLO010000004">
    <property type="protein sequence ID" value="GAA4715483.1"/>
    <property type="molecule type" value="Genomic_DNA"/>
</dbReference>
<dbReference type="SUPFAM" id="SSF51735">
    <property type="entry name" value="NAD(P)-binding Rossmann-fold domains"/>
    <property type="match status" value="1"/>
</dbReference>
<dbReference type="InterPro" id="IPR052992">
    <property type="entry name" value="SDR_member_12"/>
</dbReference>
<keyword evidence="2" id="KW-1185">Reference proteome</keyword>
<reference evidence="2" key="1">
    <citation type="journal article" date="2019" name="Int. J. Syst. Evol. Microbiol.">
        <title>The Global Catalogue of Microorganisms (GCM) 10K type strain sequencing project: providing services to taxonomists for standard genome sequencing and annotation.</title>
        <authorList>
            <consortium name="The Broad Institute Genomics Platform"/>
            <consortium name="The Broad Institute Genome Sequencing Center for Infectious Disease"/>
            <person name="Wu L."/>
            <person name="Ma J."/>
        </authorList>
    </citation>
    <scope>NUCLEOTIDE SEQUENCE [LARGE SCALE GENOMIC DNA]</scope>
    <source>
        <strain evidence="2">JCM 18961</strain>
    </source>
</reference>
<name>A0ABP8XUF1_9MICO</name>
<dbReference type="Proteomes" id="UP001500556">
    <property type="component" value="Unassembled WGS sequence"/>
</dbReference>